<feature type="transmembrane region" description="Helical" evidence="10">
    <location>
        <begin position="265"/>
        <end position="289"/>
    </location>
</feature>
<feature type="transmembrane region" description="Helical" evidence="10">
    <location>
        <begin position="532"/>
        <end position="558"/>
    </location>
</feature>
<feature type="transmembrane region" description="Helical" evidence="10">
    <location>
        <begin position="395"/>
        <end position="414"/>
    </location>
</feature>
<feature type="transmembrane region" description="Helical" evidence="10">
    <location>
        <begin position="240"/>
        <end position="258"/>
    </location>
</feature>
<dbReference type="PANTHER" id="PTHR12413">
    <property type="entry name" value="DOLICHYL GLYCOSYLTRANSFERASE"/>
    <property type="match status" value="1"/>
</dbReference>
<dbReference type="AlphaFoldDB" id="A0A139IWN1"/>
<dbReference type="STRING" id="113226.A0A139IWN1"/>
<keyword evidence="9 10" id="KW-0472">Membrane</keyword>
<comment type="pathway">
    <text evidence="2 10">Protein modification; protein glycosylation.</text>
</comment>
<evidence type="ECO:0000256" key="2">
    <source>
        <dbReference type="ARBA" id="ARBA00004922"/>
    </source>
</evidence>
<protein>
    <recommendedName>
        <fullName evidence="10">Alpha-1,3-glucosyltransferase</fullName>
        <ecNumber evidence="10">2.4.1.-</ecNumber>
    </recommendedName>
</protein>
<dbReference type="UniPathway" id="UPA00378"/>
<dbReference type="PANTHER" id="PTHR12413:SF1">
    <property type="entry name" value="DOLICHYL PYROPHOSPHATE MAN9GLCNAC2 ALPHA-1,3-GLUCOSYLTRANSFERASE"/>
    <property type="match status" value="1"/>
</dbReference>
<keyword evidence="13" id="KW-1185">Reference proteome</keyword>
<evidence type="ECO:0000256" key="8">
    <source>
        <dbReference type="ARBA" id="ARBA00022989"/>
    </source>
</evidence>
<feature type="transmembrane region" description="Helical" evidence="10">
    <location>
        <begin position="142"/>
        <end position="164"/>
    </location>
</feature>
<evidence type="ECO:0000313" key="13">
    <source>
        <dbReference type="Proteomes" id="UP000073492"/>
    </source>
</evidence>
<comment type="caution">
    <text evidence="12">The sequence shown here is derived from an EMBL/GenBank/DDBJ whole genome shotgun (WGS) entry which is preliminary data.</text>
</comment>
<dbReference type="GO" id="GO:0042281">
    <property type="term" value="F:dolichyl pyrophosphate Man9GlcNAc2 alpha-1,3-glucosyltransferase activity"/>
    <property type="evidence" value="ECO:0007669"/>
    <property type="project" value="TreeGrafter"/>
</dbReference>
<dbReference type="GO" id="GO:0005789">
    <property type="term" value="C:endoplasmic reticulum membrane"/>
    <property type="evidence" value="ECO:0007669"/>
    <property type="project" value="UniProtKB-SubCell"/>
</dbReference>
<feature type="transmembrane region" description="Helical" evidence="10">
    <location>
        <begin position="442"/>
        <end position="459"/>
    </location>
</feature>
<feature type="region of interest" description="Disordered" evidence="11">
    <location>
        <begin position="1"/>
        <end position="28"/>
    </location>
</feature>
<keyword evidence="7 10" id="KW-0256">Endoplasmic reticulum</keyword>
<sequence>MGQVGALDRSSRPHTPNARRKATYPQLAKPAQRCQPANRWTSISKLLAVGFSLRIFAACLSHSGQGKAPMYGDFEAQRHWMEITTRLPVSQWYFHDAEWWRLDYPPLTAYHSWILGKIGSMANASWFDLYTSRGCEELGLKAFMRTTVFASELLIFVPAVYLAVSQLAQLRVGKMSARHTQIALVALLLQPAMILVDHGHFQYNTVMLGLFLAAMGSFLADYHLAGCLLFVGALGFKQMALFYAPAVAAYLAGTCFVPTVRPFRLVAIAAVTTASFAALYAPLLFGTWYDIAHKLQLPPATTGGPRLLLLFGALPADFQPFAIQIAQSIHRMFPFSRGLFEDKVANIWCSIHFSGVYKLAKHHSPETLSLAALALTMFLILPPCLVIFFRPRKSLVTLAFTTCAWGFFLCSYQVHEKNVLLPLVPMTALLAGEQGARAATRAWVGFANIVASWTLYHLLIKDDLQVAYLPLLGVWLYAMDMPPFSFKIYQKSSEHGGPSRLSKCVHLSAYAATATWHLVEAFIPPPASKPDLWIVANMILGCMAFFSCYLWCLAALIAESGFAGDVRTLLKSCSQGPQSFWYHAFRSVSIIR</sequence>
<evidence type="ECO:0000256" key="10">
    <source>
        <dbReference type="RuleBase" id="RU363110"/>
    </source>
</evidence>
<evidence type="ECO:0000256" key="5">
    <source>
        <dbReference type="ARBA" id="ARBA00022679"/>
    </source>
</evidence>
<comment type="similarity">
    <text evidence="3 10">Belongs to the ALG6/ALG8 glucosyltransferase family.</text>
</comment>
<dbReference type="EMBL" id="LFZO01000001">
    <property type="protein sequence ID" value="KXT18984.1"/>
    <property type="molecule type" value="Genomic_DNA"/>
</dbReference>
<reference evidence="12 13" key="1">
    <citation type="submission" date="2015-07" db="EMBL/GenBank/DDBJ databases">
        <title>Comparative genomics of the Sigatoka disease complex on banana suggests a link between parallel evolutionary changes in Pseudocercospora fijiensis and Pseudocercospora eumusae and increased virulence on the banana host.</title>
        <authorList>
            <person name="Chang T.-C."/>
            <person name="Salvucci A."/>
            <person name="Crous P.W."/>
            <person name="Stergiopoulos I."/>
        </authorList>
    </citation>
    <scope>NUCLEOTIDE SEQUENCE [LARGE SCALE GENOMIC DNA]</scope>
    <source>
        <strain evidence="12 13">CBS 116634</strain>
    </source>
</reference>
<gene>
    <name evidence="12" type="ORF">AC579_8756</name>
</gene>
<dbReference type="Pfam" id="PF03155">
    <property type="entry name" value="Alg6_Alg8"/>
    <property type="match status" value="2"/>
</dbReference>
<evidence type="ECO:0000313" key="12">
    <source>
        <dbReference type="EMBL" id="KXT18984.1"/>
    </source>
</evidence>
<dbReference type="InterPro" id="IPR004856">
    <property type="entry name" value="Glyco_trans_ALG6/ALG8"/>
</dbReference>
<comment type="subcellular location">
    <subcellularLocation>
        <location evidence="1 10">Endoplasmic reticulum membrane</location>
        <topology evidence="1 10">Multi-pass membrane protein</topology>
    </subcellularLocation>
</comment>
<evidence type="ECO:0000256" key="1">
    <source>
        <dbReference type="ARBA" id="ARBA00004477"/>
    </source>
</evidence>
<accession>A0A139IWN1</accession>
<evidence type="ECO:0000256" key="6">
    <source>
        <dbReference type="ARBA" id="ARBA00022692"/>
    </source>
</evidence>
<organism evidence="12 13">
    <name type="scientific">Pseudocercospora musae</name>
    <dbReference type="NCBI Taxonomy" id="113226"/>
    <lineage>
        <taxon>Eukaryota</taxon>
        <taxon>Fungi</taxon>
        <taxon>Dikarya</taxon>
        <taxon>Ascomycota</taxon>
        <taxon>Pezizomycotina</taxon>
        <taxon>Dothideomycetes</taxon>
        <taxon>Dothideomycetidae</taxon>
        <taxon>Mycosphaerellales</taxon>
        <taxon>Mycosphaerellaceae</taxon>
        <taxon>Pseudocercospora</taxon>
    </lineage>
</organism>
<keyword evidence="5 10" id="KW-0808">Transferase</keyword>
<evidence type="ECO:0000256" key="9">
    <source>
        <dbReference type="ARBA" id="ARBA00023136"/>
    </source>
</evidence>
<feature type="transmembrane region" description="Helical" evidence="10">
    <location>
        <begin position="368"/>
        <end position="388"/>
    </location>
</feature>
<evidence type="ECO:0000256" key="11">
    <source>
        <dbReference type="SAM" id="MobiDB-lite"/>
    </source>
</evidence>
<name>A0A139IWN1_9PEZI</name>
<evidence type="ECO:0000256" key="3">
    <source>
        <dbReference type="ARBA" id="ARBA00008715"/>
    </source>
</evidence>
<keyword evidence="8 10" id="KW-1133">Transmembrane helix</keyword>
<dbReference type="OrthoDB" id="5589195at2759"/>
<feature type="transmembrane region" description="Helical" evidence="10">
    <location>
        <begin position="176"/>
        <end position="196"/>
    </location>
</feature>
<keyword evidence="6 10" id="KW-0812">Transmembrane</keyword>
<proteinExistence type="inferred from homology"/>
<dbReference type="EC" id="2.4.1.-" evidence="10"/>
<evidence type="ECO:0000256" key="4">
    <source>
        <dbReference type="ARBA" id="ARBA00022676"/>
    </source>
</evidence>
<keyword evidence="4 10" id="KW-0328">Glycosyltransferase</keyword>
<feature type="transmembrane region" description="Helical" evidence="10">
    <location>
        <begin position="466"/>
        <end position="486"/>
    </location>
</feature>
<feature type="transmembrane region" description="Helical" evidence="10">
    <location>
        <begin position="208"/>
        <end position="234"/>
    </location>
</feature>
<evidence type="ECO:0000256" key="7">
    <source>
        <dbReference type="ARBA" id="ARBA00022824"/>
    </source>
</evidence>
<dbReference type="Proteomes" id="UP000073492">
    <property type="component" value="Unassembled WGS sequence"/>
</dbReference>